<dbReference type="InterPro" id="IPR001394">
    <property type="entry name" value="Peptidase_C19_UCH"/>
</dbReference>
<dbReference type="AlphaFoldDB" id="A0A6P6L2S2"/>
<dbReference type="KEGG" id="caua:113056337"/>
<dbReference type="FunFam" id="3.90.70.10:FF:000167">
    <property type="entry name" value="Ubiquitin specific peptidase 18"/>
    <property type="match status" value="1"/>
</dbReference>
<organism evidence="2 3">
    <name type="scientific">Carassius auratus</name>
    <name type="common">Goldfish</name>
    <dbReference type="NCBI Taxonomy" id="7957"/>
    <lineage>
        <taxon>Eukaryota</taxon>
        <taxon>Metazoa</taxon>
        <taxon>Chordata</taxon>
        <taxon>Craniata</taxon>
        <taxon>Vertebrata</taxon>
        <taxon>Euteleostomi</taxon>
        <taxon>Actinopterygii</taxon>
        <taxon>Neopterygii</taxon>
        <taxon>Teleostei</taxon>
        <taxon>Ostariophysi</taxon>
        <taxon>Cypriniformes</taxon>
        <taxon>Cyprinidae</taxon>
        <taxon>Cyprininae</taxon>
        <taxon>Carassius</taxon>
    </lineage>
</organism>
<dbReference type="Proteomes" id="UP000515129">
    <property type="component" value="Chromosome 4"/>
</dbReference>
<feature type="domain" description="USP" evidence="1">
    <location>
        <begin position="30"/>
        <end position="336"/>
    </location>
</feature>
<dbReference type="InterPro" id="IPR038765">
    <property type="entry name" value="Papain-like_cys_pep_sf"/>
</dbReference>
<dbReference type="GeneID" id="113056337"/>
<dbReference type="InterPro" id="IPR050164">
    <property type="entry name" value="Peptidase_C19"/>
</dbReference>
<dbReference type="CDD" id="cd02257">
    <property type="entry name" value="Peptidase_C19"/>
    <property type="match status" value="1"/>
</dbReference>
<dbReference type="PROSITE" id="PS50235">
    <property type="entry name" value="USP_3"/>
    <property type="match status" value="1"/>
</dbReference>
<dbReference type="InterPro" id="IPR018200">
    <property type="entry name" value="USP_CS"/>
</dbReference>
<dbReference type="Pfam" id="PF00443">
    <property type="entry name" value="UCH"/>
    <property type="match status" value="1"/>
</dbReference>
<keyword evidence="2" id="KW-1185">Reference proteome</keyword>
<sequence>MGKNYSKMDPRSLHRSSSLNYGRSLNYEVRGLFNYSLSCCVNALLQSFSATTELLDILNIWHPSDGIDERNVPLQLRKALEAMRDISHSAPHKDFLNCLYRQAIRPSTQQDADEIFHIILNLSQKQMPDAAVAQEIRSLYEIKVETQVVCSKCEFIHRAPSSLFSLPLAIWERENTLKGCINSFFKLQKLPDSEKFYCDRCDEKQPSTHEMKLVSLPPILCVHLKRFRNDDGFTRKLFSEVTFPETFSTEIFAAAQSENADGLKADEWYSLYAVVVHIGTAMFGHYTAFIHSDQEWYYADDSCVRQSTWAEVRETYGESHRYGQRRTAYLLLYRKKSRNSTVGNTAALNEHYMN</sequence>
<dbReference type="Gene3D" id="3.90.70.10">
    <property type="entry name" value="Cysteine proteinases"/>
    <property type="match status" value="1"/>
</dbReference>
<evidence type="ECO:0000259" key="1">
    <source>
        <dbReference type="PROSITE" id="PS50235"/>
    </source>
</evidence>
<dbReference type="OrthoDB" id="292964at2759"/>
<gene>
    <name evidence="3" type="primary">LOC113056337</name>
</gene>
<dbReference type="GO" id="GO:0016579">
    <property type="term" value="P:protein deubiquitination"/>
    <property type="evidence" value="ECO:0007669"/>
    <property type="project" value="InterPro"/>
</dbReference>
<protein>
    <submittedName>
        <fullName evidence="3">Ubl carboxyl-terminal hydrolase 18-like isoform X1</fullName>
    </submittedName>
</protein>
<dbReference type="PROSITE" id="PS00973">
    <property type="entry name" value="USP_2"/>
    <property type="match status" value="1"/>
</dbReference>
<dbReference type="PANTHER" id="PTHR24006">
    <property type="entry name" value="UBIQUITIN CARBOXYL-TERMINAL HYDROLASE"/>
    <property type="match status" value="1"/>
</dbReference>
<dbReference type="SUPFAM" id="SSF54001">
    <property type="entry name" value="Cysteine proteinases"/>
    <property type="match status" value="1"/>
</dbReference>
<dbReference type="PANTHER" id="PTHR24006:SF796">
    <property type="entry name" value="UBL CARBOXYL-TERMINAL HYDROLASE 18-RELATED"/>
    <property type="match status" value="1"/>
</dbReference>
<dbReference type="GO" id="GO:0004843">
    <property type="term" value="F:cysteine-type deubiquitinase activity"/>
    <property type="evidence" value="ECO:0007669"/>
    <property type="project" value="InterPro"/>
</dbReference>
<dbReference type="InterPro" id="IPR028889">
    <property type="entry name" value="USP"/>
</dbReference>
<dbReference type="GO" id="GO:0005634">
    <property type="term" value="C:nucleus"/>
    <property type="evidence" value="ECO:0007669"/>
    <property type="project" value="TreeGrafter"/>
</dbReference>
<accession>A0A6P6L2S2</accession>
<evidence type="ECO:0000313" key="3">
    <source>
        <dbReference type="RefSeq" id="XP_026078810.1"/>
    </source>
</evidence>
<reference evidence="3" key="1">
    <citation type="submission" date="2025-08" db="UniProtKB">
        <authorList>
            <consortium name="RefSeq"/>
        </authorList>
    </citation>
    <scope>IDENTIFICATION</scope>
    <source>
        <strain evidence="3">Wakin</strain>
        <tissue evidence="3">Muscle</tissue>
    </source>
</reference>
<evidence type="ECO:0000313" key="2">
    <source>
        <dbReference type="Proteomes" id="UP000515129"/>
    </source>
</evidence>
<proteinExistence type="predicted"/>
<name>A0A6P6L2S2_CARAU</name>
<dbReference type="GO" id="GO:0005829">
    <property type="term" value="C:cytosol"/>
    <property type="evidence" value="ECO:0007669"/>
    <property type="project" value="TreeGrafter"/>
</dbReference>
<dbReference type="RefSeq" id="XP_026078810.1">
    <property type="nucleotide sequence ID" value="XM_026223025.1"/>
</dbReference>